<dbReference type="EMBL" id="JAVHJO010000002">
    <property type="protein sequence ID" value="KAK6543125.1"/>
    <property type="molecule type" value="Genomic_DNA"/>
</dbReference>
<evidence type="ECO:0000313" key="2">
    <source>
        <dbReference type="EMBL" id="KAK6543125.1"/>
    </source>
</evidence>
<evidence type="ECO:0000313" key="3">
    <source>
        <dbReference type="Proteomes" id="UP001365542"/>
    </source>
</evidence>
<proteinExistence type="predicted"/>
<keyword evidence="3" id="KW-1185">Reference proteome</keyword>
<comment type="caution">
    <text evidence="2">The sequence shown here is derived from an EMBL/GenBank/DDBJ whole genome shotgun (WGS) entry which is preliminary data.</text>
</comment>
<sequence>MGKQTKNVEDEFYESSTEVDEPSSAANQAAECEQEDITAQENTDSEDERNKDDTLDEPTSKEETNVNASKKTKNGRTAAPQKSSDKPKKPAPKKRKLSEEPTNKENGDQNDHDAEKEPSKKPKGKQNSGTRKKSDDIWTEEQERALTEIVKKHVNNDLTVVVPWKKVYADFKVACPECEQRELIPIKTRWFYRLRDQCVELTDEQASEDMDIDVTNLVLEG</sequence>
<protein>
    <submittedName>
        <fullName evidence="2">Uncharacterized protein</fullName>
    </submittedName>
</protein>
<organism evidence="2 3">
    <name type="scientific">Orbilia ellipsospora</name>
    <dbReference type="NCBI Taxonomy" id="2528407"/>
    <lineage>
        <taxon>Eukaryota</taxon>
        <taxon>Fungi</taxon>
        <taxon>Dikarya</taxon>
        <taxon>Ascomycota</taxon>
        <taxon>Pezizomycotina</taxon>
        <taxon>Orbiliomycetes</taxon>
        <taxon>Orbiliales</taxon>
        <taxon>Orbiliaceae</taxon>
        <taxon>Orbilia</taxon>
    </lineage>
</organism>
<accession>A0AAV9XM11</accession>
<name>A0AAV9XM11_9PEZI</name>
<feature type="compositionally biased region" description="Acidic residues" evidence="1">
    <location>
        <begin position="10"/>
        <end position="21"/>
    </location>
</feature>
<feature type="compositionally biased region" description="Basic and acidic residues" evidence="1">
    <location>
        <begin position="97"/>
        <end position="120"/>
    </location>
</feature>
<dbReference type="AlphaFoldDB" id="A0AAV9XM11"/>
<feature type="region of interest" description="Disordered" evidence="1">
    <location>
        <begin position="1"/>
        <end position="138"/>
    </location>
</feature>
<dbReference type="Proteomes" id="UP001365542">
    <property type="component" value="Unassembled WGS sequence"/>
</dbReference>
<reference evidence="2 3" key="1">
    <citation type="submission" date="2019-10" db="EMBL/GenBank/DDBJ databases">
        <authorList>
            <person name="Palmer J.M."/>
        </authorList>
    </citation>
    <scope>NUCLEOTIDE SEQUENCE [LARGE SCALE GENOMIC DNA]</scope>
    <source>
        <strain evidence="2 3">TWF694</strain>
    </source>
</reference>
<feature type="compositionally biased region" description="Basic and acidic residues" evidence="1">
    <location>
        <begin position="48"/>
        <end position="64"/>
    </location>
</feature>
<gene>
    <name evidence="2" type="ORF">TWF694_007045</name>
</gene>
<evidence type="ECO:0000256" key="1">
    <source>
        <dbReference type="SAM" id="MobiDB-lite"/>
    </source>
</evidence>
<feature type="compositionally biased region" description="Acidic residues" evidence="1">
    <location>
        <begin position="32"/>
        <end position="47"/>
    </location>
</feature>